<protein>
    <submittedName>
        <fullName evidence="2">Nicotinamide mononucleotide adenylyltransferase</fullName>
    </submittedName>
</protein>
<keyword evidence="2" id="KW-0808">Transferase</keyword>
<dbReference type="GO" id="GO:0005737">
    <property type="term" value="C:cytoplasm"/>
    <property type="evidence" value="ECO:0007669"/>
    <property type="project" value="TreeGrafter"/>
</dbReference>
<evidence type="ECO:0000313" key="2">
    <source>
        <dbReference type="EMBL" id="PRT56985.1"/>
    </source>
</evidence>
<dbReference type="InterPro" id="IPR004821">
    <property type="entry name" value="Cyt_trans-like"/>
</dbReference>
<dbReference type="SUPFAM" id="SSF52374">
    <property type="entry name" value="Nucleotidylyl transferase"/>
    <property type="match status" value="1"/>
</dbReference>
<proteinExistence type="predicted"/>
<dbReference type="OrthoDB" id="5591297at2759"/>
<sequence length="234" mass="26127">MDVDEFLHSGLALKLDKPVGDGPLCIVDSSFNPPNFAHIKLAQLGLEQVPNSTVVFLLATGNADKPAASTTQLTHRAELMRRAALYVDPTGSRVRVGLTTAPFFIDKALAFHNEFNANRLLFIVGYDTLVRFVDQKYYKEPVSQVLDRFFDISEMIVLTRYDESVKDKIKIHPKAQTETADKLVGKHHSKVHFVLSQDDTAEVSSSRARTSLQDLEACCPPSVVEYVQENNLYS</sequence>
<accession>A0A2T0FPT0</accession>
<gene>
    <name evidence="2" type="ORF">B9G98_04605</name>
</gene>
<dbReference type="PANTHER" id="PTHR31285">
    <property type="entry name" value="NICOTINAMIDE MONONUCLEOTIDE ADENYLYLTRANSFERASE"/>
    <property type="match status" value="1"/>
</dbReference>
<comment type="caution">
    <text evidence="2">The sequence shown here is derived from an EMBL/GenBank/DDBJ whole genome shotgun (WGS) entry which is preliminary data.</text>
</comment>
<dbReference type="RefSeq" id="XP_024666930.1">
    <property type="nucleotide sequence ID" value="XM_024811162.1"/>
</dbReference>
<dbReference type="Pfam" id="PF01467">
    <property type="entry name" value="CTP_transf_like"/>
    <property type="match status" value="1"/>
</dbReference>
<dbReference type="GO" id="GO:0000309">
    <property type="term" value="F:nicotinamide-nucleotide adenylyltransferase activity"/>
    <property type="evidence" value="ECO:0007669"/>
    <property type="project" value="TreeGrafter"/>
</dbReference>
<feature type="domain" description="Cytidyltransferase-like" evidence="1">
    <location>
        <begin position="28"/>
        <end position="210"/>
    </location>
</feature>
<dbReference type="GeneID" id="36518353"/>
<dbReference type="Proteomes" id="UP000238350">
    <property type="component" value="Unassembled WGS sequence"/>
</dbReference>
<dbReference type="PANTHER" id="PTHR31285:SF0">
    <property type="entry name" value="NICOTINAMIDE MONONUCLEOTIDE ADENYLYLTRANSFERASE"/>
    <property type="match status" value="1"/>
</dbReference>
<keyword evidence="2" id="KW-0548">Nucleotidyltransferase</keyword>
<keyword evidence="3" id="KW-1185">Reference proteome</keyword>
<reference evidence="2 3" key="1">
    <citation type="submission" date="2017-04" db="EMBL/GenBank/DDBJ databases">
        <title>Genome sequencing of [Candida] sorbophila.</title>
        <authorList>
            <person name="Ahn J.O."/>
        </authorList>
    </citation>
    <scope>NUCLEOTIDE SEQUENCE [LARGE SCALE GENOMIC DNA]</scope>
    <source>
        <strain evidence="2 3">DS02</strain>
    </source>
</reference>
<name>A0A2T0FPT0_9ASCO</name>
<dbReference type="GO" id="GO:0005634">
    <property type="term" value="C:nucleus"/>
    <property type="evidence" value="ECO:0007669"/>
    <property type="project" value="TreeGrafter"/>
</dbReference>
<dbReference type="EMBL" id="NDIQ01000022">
    <property type="protein sequence ID" value="PRT56985.1"/>
    <property type="molecule type" value="Genomic_DNA"/>
</dbReference>
<dbReference type="Gene3D" id="3.40.50.620">
    <property type="entry name" value="HUPs"/>
    <property type="match status" value="1"/>
</dbReference>
<dbReference type="InterPro" id="IPR014729">
    <property type="entry name" value="Rossmann-like_a/b/a_fold"/>
</dbReference>
<dbReference type="GO" id="GO:0016887">
    <property type="term" value="F:ATP hydrolysis activity"/>
    <property type="evidence" value="ECO:0007669"/>
    <property type="project" value="TreeGrafter"/>
</dbReference>
<organism evidence="2 3">
    <name type="scientific">Wickerhamiella sorbophila</name>
    <dbReference type="NCBI Taxonomy" id="45607"/>
    <lineage>
        <taxon>Eukaryota</taxon>
        <taxon>Fungi</taxon>
        <taxon>Dikarya</taxon>
        <taxon>Ascomycota</taxon>
        <taxon>Saccharomycotina</taxon>
        <taxon>Dipodascomycetes</taxon>
        <taxon>Dipodascales</taxon>
        <taxon>Trichomonascaceae</taxon>
        <taxon>Wickerhamiella</taxon>
    </lineage>
</organism>
<evidence type="ECO:0000259" key="1">
    <source>
        <dbReference type="Pfam" id="PF01467"/>
    </source>
</evidence>
<evidence type="ECO:0000313" key="3">
    <source>
        <dbReference type="Proteomes" id="UP000238350"/>
    </source>
</evidence>
<dbReference type="AlphaFoldDB" id="A0A2T0FPT0"/>
<dbReference type="STRING" id="45607.A0A2T0FPT0"/>